<dbReference type="EMBL" id="UGDD01000002">
    <property type="protein sequence ID" value="STJ56397.1"/>
    <property type="molecule type" value="Genomic_DNA"/>
</dbReference>
<proteinExistence type="predicted"/>
<evidence type="ECO:0000313" key="1">
    <source>
        <dbReference type="EMBL" id="STJ56397.1"/>
    </source>
</evidence>
<accession>A0A376X2E2</accession>
<organism evidence="1 2">
    <name type="scientific">Escherichia coli</name>
    <dbReference type="NCBI Taxonomy" id="562"/>
    <lineage>
        <taxon>Bacteria</taxon>
        <taxon>Pseudomonadati</taxon>
        <taxon>Pseudomonadota</taxon>
        <taxon>Gammaproteobacteria</taxon>
        <taxon>Enterobacterales</taxon>
        <taxon>Enterobacteriaceae</taxon>
        <taxon>Escherichia</taxon>
    </lineage>
</organism>
<reference evidence="1 2" key="1">
    <citation type="submission" date="2018-06" db="EMBL/GenBank/DDBJ databases">
        <authorList>
            <consortium name="Pathogen Informatics"/>
            <person name="Doyle S."/>
        </authorList>
    </citation>
    <scope>NUCLEOTIDE SEQUENCE [LARGE SCALE GENOMIC DNA]</scope>
    <source>
        <strain evidence="1 2">NCTC9045</strain>
    </source>
</reference>
<evidence type="ECO:0000313" key="2">
    <source>
        <dbReference type="Proteomes" id="UP000254503"/>
    </source>
</evidence>
<sequence length="53" mass="5663">MGTTQQVILITTVTAGAALAQQRFVGADNTPCKPVPQRSGLPKWMLLPATARR</sequence>
<gene>
    <name evidence="1" type="ORF">NCTC9045_04378</name>
</gene>
<protein>
    <submittedName>
        <fullName evidence="1">Phage-like protein</fullName>
    </submittedName>
</protein>
<name>A0A376X2E2_ECOLX</name>
<dbReference type="Proteomes" id="UP000254503">
    <property type="component" value="Unassembled WGS sequence"/>
</dbReference>
<dbReference type="AlphaFoldDB" id="A0A376X2E2"/>